<dbReference type="InterPro" id="IPR006634">
    <property type="entry name" value="TLC-dom"/>
</dbReference>
<name>A0ABX6F111_KLUMA</name>
<comment type="similarity">
    <text evidence="2">Belongs to the sphingosine N-acyltransferase family.</text>
</comment>
<evidence type="ECO:0000313" key="10">
    <source>
        <dbReference type="EMBL" id="QGN17697.1"/>
    </source>
</evidence>
<organism evidence="10 11">
    <name type="scientific">Kluyveromyces marxianus</name>
    <name type="common">Yeast</name>
    <name type="synonym">Candida kefyr</name>
    <dbReference type="NCBI Taxonomy" id="4911"/>
    <lineage>
        <taxon>Eukaryota</taxon>
        <taxon>Fungi</taxon>
        <taxon>Dikarya</taxon>
        <taxon>Ascomycota</taxon>
        <taxon>Saccharomycotina</taxon>
        <taxon>Saccharomycetes</taxon>
        <taxon>Saccharomycetales</taxon>
        <taxon>Saccharomycetaceae</taxon>
        <taxon>Kluyveromyces</taxon>
    </lineage>
</organism>
<reference evidence="10 11" key="1">
    <citation type="submission" date="2016-03" db="EMBL/GenBank/DDBJ databases">
        <title>How can Kluyveromyces marxianus grow so fast - potential evolutionary course in Saccharomyces Complex revealed by comparative genomics.</title>
        <authorList>
            <person name="Mo W."/>
            <person name="Lu W."/>
            <person name="Yang X."/>
            <person name="Qi J."/>
            <person name="Lv H."/>
        </authorList>
    </citation>
    <scope>NUCLEOTIDE SEQUENCE [LARGE SCALE GENOMIC DNA]</scope>
    <source>
        <strain evidence="10 11">FIM1</strain>
    </source>
</reference>
<feature type="compositionally biased region" description="Acidic residues" evidence="7">
    <location>
        <begin position="385"/>
        <end position="410"/>
    </location>
</feature>
<comment type="subcellular location">
    <subcellularLocation>
        <location evidence="1">Membrane</location>
        <topology evidence="1">Multi-pass membrane protein</topology>
    </subcellularLocation>
</comment>
<dbReference type="EMBL" id="CP015060">
    <property type="protein sequence ID" value="QGN17697.1"/>
    <property type="molecule type" value="Genomic_DNA"/>
</dbReference>
<dbReference type="PIRSF" id="PIRSF005225">
    <property type="entry name" value="LAG1_LAC1"/>
    <property type="match status" value="1"/>
</dbReference>
<dbReference type="SMART" id="SM00724">
    <property type="entry name" value="TLC"/>
    <property type="match status" value="1"/>
</dbReference>
<dbReference type="PANTHER" id="PTHR12560">
    <property type="entry name" value="LONGEVITY ASSURANCE FACTOR 1 LAG1"/>
    <property type="match status" value="1"/>
</dbReference>
<feature type="domain" description="TLC" evidence="9">
    <location>
        <begin position="159"/>
        <end position="373"/>
    </location>
</feature>
<keyword evidence="11" id="KW-1185">Reference proteome</keyword>
<feature type="transmembrane region" description="Helical" evidence="8">
    <location>
        <begin position="346"/>
        <end position="365"/>
    </location>
</feature>
<feature type="region of interest" description="Disordered" evidence="7">
    <location>
        <begin position="32"/>
        <end position="60"/>
    </location>
</feature>
<proteinExistence type="inferred from homology"/>
<evidence type="ECO:0000256" key="8">
    <source>
        <dbReference type="SAM" id="Phobius"/>
    </source>
</evidence>
<keyword evidence="5 6" id="KW-0472">Membrane</keyword>
<dbReference type="PANTHER" id="PTHR12560:SF0">
    <property type="entry name" value="LD18904P"/>
    <property type="match status" value="1"/>
</dbReference>
<gene>
    <name evidence="10" type="primary">lag1</name>
    <name evidence="10" type="ORF">FIM1_4904</name>
</gene>
<sequence>MGSELRYRVATNVMENASAARLAMESETRLQCSKSQTESSKVEVKREVKERRKARSGSGMSANERISRVDRCSVAVSSVLLAVLFWANKNFDSRYTDKFLKLQYEYETSRGSYDIGVDDVYIVLTFIVVFCLSRSFLLEFMLKPVARKRFGLTSNKALQRFGEQGWSLVYYTFSWSVGFYLYYYSPYFLNIDHIYQGWPHDRMSGLFKTYYLFQIAAWFHQIIVLNVEERRKDHWQMFAHHIITVALTTGSYYYYFTRIGHVILILMDIVDVMLSSAKMLKYCGFSTLCDVMFVVFLFWWIMLRHVAYNYIVYRSVSIIDGLLDGSRCVAGVVQKRCLTPVVNNTFITLLCGLQVITCIWMYLILKVFVKVITGTGAEDVRSDGEESSTSEETSDDIELMDEKEEDENED</sequence>
<feature type="transmembrane region" description="Helical" evidence="8">
    <location>
        <begin position="168"/>
        <end position="189"/>
    </location>
</feature>
<protein>
    <submittedName>
        <fullName evidence="10">Sphingosine N-acyltransferase lac1</fullName>
    </submittedName>
</protein>
<feature type="compositionally biased region" description="Basic and acidic residues" evidence="7">
    <location>
        <begin position="40"/>
        <end position="50"/>
    </location>
</feature>
<dbReference type="PROSITE" id="PS50922">
    <property type="entry name" value="TLC"/>
    <property type="match status" value="1"/>
</dbReference>
<accession>A0ABX6F111</accession>
<evidence type="ECO:0000256" key="1">
    <source>
        <dbReference type="ARBA" id="ARBA00004141"/>
    </source>
</evidence>
<evidence type="ECO:0000256" key="5">
    <source>
        <dbReference type="ARBA" id="ARBA00023136"/>
    </source>
</evidence>
<evidence type="ECO:0000256" key="6">
    <source>
        <dbReference type="PROSITE-ProRule" id="PRU00205"/>
    </source>
</evidence>
<evidence type="ECO:0000259" key="9">
    <source>
        <dbReference type="PROSITE" id="PS50922"/>
    </source>
</evidence>
<feature type="transmembrane region" description="Helical" evidence="8">
    <location>
        <begin position="209"/>
        <end position="227"/>
    </location>
</feature>
<feature type="transmembrane region" description="Helical" evidence="8">
    <location>
        <begin position="234"/>
        <end position="253"/>
    </location>
</feature>
<dbReference type="Proteomes" id="UP000422736">
    <property type="component" value="Chromosome 8"/>
</dbReference>
<feature type="transmembrane region" description="Helical" evidence="8">
    <location>
        <begin position="120"/>
        <end position="142"/>
    </location>
</feature>
<evidence type="ECO:0000256" key="2">
    <source>
        <dbReference type="ARBA" id="ARBA00009808"/>
    </source>
</evidence>
<evidence type="ECO:0000256" key="3">
    <source>
        <dbReference type="ARBA" id="ARBA00022692"/>
    </source>
</evidence>
<evidence type="ECO:0000313" key="11">
    <source>
        <dbReference type="Proteomes" id="UP000422736"/>
    </source>
</evidence>
<dbReference type="InterPro" id="IPR016439">
    <property type="entry name" value="Lag1/Lac1-like"/>
</dbReference>
<dbReference type="Pfam" id="PF03798">
    <property type="entry name" value="TRAM_LAG1_CLN8"/>
    <property type="match status" value="1"/>
</dbReference>
<feature type="region of interest" description="Disordered" evidence="7">
    <location>
        <begin position="379"/>
        <end position="410"/>
    </location>
</feature>
<keyword evidence="4 8" id="KW-1133">Transmembrane helix</keyword>
<feature type="transmembrane region" description="Helical" evidence="8">
    <location>
        <begin position="69"/>
        <end position="87"/>
    </location>
</feature>
<feature type="transmembrane region" description="Helical" evidence="8">
    <location>
        <begin position="282"/>
        <end position="302"/>
    </location>
</feature>
<keyword evidence="3 6" id="KW-0812">Transmembrane</keyword>
<evidence type="ECO:0000256" key="7">
    <source>
        <dbReference type="SAM" id="MobiDB-lite"/>
    </source>
</evidence>
<evidence type="ECO:0000256" key="4">
    <source>
        <dbReference type="ARBA" id="ARBA00022989"/>
    </source>
</evidence>